<sequence length="506" mass="57369">MVMQQLSQLSSATIWILVGSAIVFLVLSQITVQRKPLPKGAPPLIKPGAGDWPVLGSLRYFSDRQRFMLSHIAESITGSFSFYFGKHHIVGLGGIEGKKTFFESKHLDFSEGYAVLFTGTPTLETDKNDEPIGVWFTRTLTTMIKADNLSKSVPNLVETTHTLLQRNAPKSPNEEAVMDPFVDIYRTIYALTMRTVGAAEIYNSPKLMDKTLRWFEQLQNASALRIIFPFLPTYADLTRMIAGGRIYFLLKRLVEERKRTGRREEDPLQYLIDTGDGDVKKVISLVLGSLFAGLINSGINAAYVLCWLATTPEWYQRVQKEVDGVVEAHRLNPQQSAMEVLATLSLKEWETSFPFIEMCQRETIRHHMTGTTFRKNTSNIDVPIGKTGEFIPRGSFAVYHLDDLHFNPEYYPEPEKWNPGRFIPEHEGTSPPLPYVGWGTGRHPCVGMKFAKLEIYIIIASFVAMFDYTLEDDNEKPLEAVPAIDRKPHGSSMPLTPLRLRYRLRT</sequence>
<feature type="binding site" description="axial binding residue" evidence="8">
    <location>
        <position position="445"/>
    </location>
    <ligand>
        <name>heme</name>
        <dbReference type="ChEBI" id="CHEBI:30413"/>
    </ligand>
    <ligandPart>
        <name>Fe</name>
        <dbReference type="ChEBI" id="CHEBI:18248"/>
    </ligandPart>
</feature>
<dbReference type="PANTHER" id="PTHR24286">
    <property type="entry name" value="CYTOCHROME P450 26"/>
    <property type="match status" value="1"/>
</dbReference>
<comment type="similarity">
    <text evidence="2">Belongs to the cytochrome P450 family.</text>
</comment>
<dbReference type="Pfam" id="PF00067">
    <property type="entry name" value="p450"/>
    <property type="match status" value="1"/>
</dbReference>
<keyword evidence="4 8" id="KW-0479">Metal-binding</keyword>
<proteinExistence type="inferred from homology"/>
<evidence type="ECO:0000256" key="4">
    <source>
        <dbReference type="ARBA" id="ARBA00022723"/>
    </source>
</evidence>
<keyword evidence="9" id="KW-0472">Membrane</keyword>
<dbReference type="PANTHER" id="PTHR24286:SF24">
    <property type="entry name" value="LANOSTEROL 14-ALPHA DEMETHYLASE"/>
    <property type="match status" value="1"/>
</dbReference>
<organism evidence="10 11">
    <name type="scientific">Cercophora newfieldiana</name>
    <dbReference type="NCBI Taxonomy" id="92897"/>
    <lineage>
        <taxon>Eukaryota</taxon>
        <taxon>Fungi</taxon>
        <taxon>Dikarya</taxon>
        <taxon>Ascomycota</taxon>
        <taxon>Pezizomycotina</taxon>
        <taxon>Sordariomycetes</taxon>
        <taxon>Sordariomycetidae</taxon>
        <taxon>Sordariales</taxon>
        <taxon>Lasiosphaeriaceae</taxon>
        <taxon>Cercophora</taxon>
    </lineage>
</organism>
<comment type="caution">
    <text evidence="10">The sequence shown here is derived from an EMBL/GenBank/DDBJ whole genome shotgun (WGS) entry which is preliminary data.</text>
</comment>
<dbReference type="AlphaFoldDB" id="A0AA39YC18"/>
<name>A0AA39YC18_9PEZI</name>
<dbReference type="Gene3D" id="1.10.630.10">
    <property type="entry name" value="Cytochrome P450"/>
    <property type="match status" value="1"/>
</dbReference>
<dbReference type="InterPro" id="IPR002403">
    <property type="entry name" value="Cyt_P450_E_grp-IV"/>
</dbReference>
<protein>
    <submittedName>
        <fullName evidence="10">Cytochrome P450</fullName>
    </submittedName>
</protein>
<dbReference type="PRINTS" id="PR00465">
    <property type="entry name" value="EP450IV"/>
</dbReference>
<keyword evidence="9" id="KW-1133">Transmembrane helix</keyword>
<dbReference type="InterPro" id="IPR001128">
    <property type="entry name" value="Cyt_P450"/>
</dbReference>
<evidence type="ECO:0000256" key="6">
    <source>
        <dbReference type="ARBA" id="ARBA00023004"/>
    </source>
</evidence>
<feature type="transmembrane region" description="Helical" evidence="9">
    <location>
        <begin position="12"/>
        <end position="32"/>
    </location>
</feature>
<evidence type="ECO:0000256" key="9">
    <source>
        <dbReference type="SAM" id="Phobius"/>
    </source>
</evidence>
<dbReference type="CDD" id="cd00302">
    <property type="entry name" value="cytochrome_P450"/>
    <property type="match status" value="1"/>
</dbReference>
<keyword evidence="5" id="KW-0560">Oxidoreductase</keyword>
<dbReference type="GO" id="GO:0020037">
    <property type="term" value="F:heme binding"/>
    <property type="evidence" value="ECO:0007669"/>
    <property type="project" value="InterPro"/>
</dbReference>
<evidence type="ECO:0000256" key="3">
    <source>
        <dbReference type="ARBA" id="ARBA00022617"/>
    </source>
</evidence>
<dbReference type="GO" id="GO:0016125">
    <property type="term" value="P:sterol metabolic process"/>
    <property type="evidence" value="ECO:0007669"/>
    <property type="project" value="TreeGrafter"/>
</dbReference>
<evidence type="ECO:0000256" key="1">
    <source>
        <dbReference type="ARBA" id="ARBA00001971"/>
    </source>
</evidence>
<dbReference type="GO" id="GO:0004497">
    <property type="term" value="F:monooxygenase activity"/>
    <property type="evidence" value="ECO:0007669"/>
    <property type="project" value="UniProtKB-KW"/>
</dbReference>
<dbReference type="GO" id="GO:0005506">
    <property type="term" value="F:iron ion binding"/>
    <property type="evidence" value="ECO:0007669"/>
    <property type="project" value="InterPro"/>
</dbReference>
<dbReference type="EMBL" id="JAULSV010000003">
    <property type="protein sequence ID" value="KAK0649876.1"/>
    <property type="molecule type" value="Genomic_DNA"/>
</dbReference>
<comment type="cofactor">
    <cofactor evidence="1 8">
        <name>heme</name>
        <dbReference type="ChEBI" id="CHEBI:30413"/>
    </cofactor>
</comment>
<accession>A0AA39YC18</accession>
<evidence type="ECO:0000313" key="10">
    <source>
        <dbReference type="EMBL" id="KAK0649876.1"/>
    </source>
</evidence>
<evidence type="ECO:0000256" key="2">
    <source>
        <dbReference type="ARBA" id="ARBA00010617"/>
    </source>
</evidence>
<keyword evidence="6 8" id="KW-0408">Iron</keyword>
<gene>
    <name evidence="10" type="ORF">B0T16DRAFT_137645</name>
</gene>
<dbReference type="SUPFAM" id="SSF48264">
    <property type="entry name" value="Cytochrome P450"/>
    <property type="match status" value="1"/>
</dbReference>
<keyword evidence="3 8" id="KW-0349">Heme</keyword>
<keyword evidence="7" id="KW-0503">Monooxygenase</keyword>
<dbReference type="Proteomes" id="UP001174936">
    <property type="component" value="Unassembled WGS sequence"/>
</dbReference>
<evidence type="ECO:0000313" key="11">
    <source>
        <dbReference type="Proteomes" id="UP001174936"/>
    </source>
</evidence>
<keyword evidence="9" id="KW-0812">Transmembrane</keyword>
<evidence type="ECO:0000256" key="8">
    <source>
        <dbReference type="PIRSR" id="PIRSR602403-1"/>
    </source>
</evidence>
<evidence type="ECO:0000256" key="7">
    <source>
        <dbReference type="ARBA" id="ARBA00023033"/>
    </source>
</evidence>
<reference evidence="10" key="1">
    <citation type="submission" date="2023-06" db="EMBL/GenBank/DDBJ databases">
        <title>Genome-scale phylogeny and comparative genomics of the fungal order Sordariales.</title>
        <authorList>
            <consortium name="Lawrence Berkeley National Laboratory"/>
            <person name="Hensen N."/>
            <person name="Bonometti L."/>
            <person name="Westerberg I."/>
            <person name="Brannstrom I.O."/>
            <person name="Guillou S."/>
            <person name="Cros-Aarteil S."/>
            <person name="Calhoun S."/>
            <person name="Haridas S."/>
            <person name="Kuo A."/>
            <person name="Mondo S."/>
            <person name="Pangilinan J."/>
            <person name="Riley R."/>
            <person name="Labutti K."/>
            <person name="Andreopoulos B."/>
            <person name="Lipzen A."/>
            <person name="Chen C."/>
            <person name="Yanf M."/>
            <person name="Daum C."/>
            <person name="Ng V."/>
            <person name="Clum A."/>
            <person name="Steindorff A."/>
            <person name="Ohm R."/>
            <person name="Martin F."/>
            <person name="Silar P."/>
            <person name="Natvig D."/>
            <person name="Lalanne C."/>
            <person name="Gautier V."/>
            <person name="Ament-Velasquez S.L."/>
            <person name="Kruys A."/>
            <person name="Hutchinson M.I."/>
            <person name="Powell A.J."/>
            <person name="Barry K."/>
            <person name="Miller A.N."/>
            <person name="Grigoriev I.V."/>
            <person name="Debuchy R."/>
            <person name="Gladieux P."/>
            <person name="Thoren M.H."/>
            <person name="Johannesson H."/>
        </authorList>
    </citation>
    <scope>NUCLEOTIDE SEQUENCE</scope>
    <source>
        <strain evidence="10">SMH2532-1</strain>
    </source>
</reference>
<dbReference type="InterPro" id="IPR036396">
    <property type="entry name" value="Cyt_P450_sf"/>
</dbReference>
<evidence type="ECO:0000256" key="5">
    <source>
        <dbReference type="ARBA" id="ARBA00023002"/>
    </source>
</evidence>
<dbReference type="GO" id="GO:0016705">
    <property type="term" value="F:oxidoreductase activity, acting on paired donors, with incorporation or reduction of molecular oxygen"/>
    <property type="evidence" value="ECO:0007669"/>
    <property type="project" value="InterPro"/>
</dbReference>
<keyword evidence="11" id="KW-1185">Reference proteome</keyword>